<dbReference type="InterPro" id="IPR045336">
    <property type="entry name" value="MmgE_PrpD_N"/>
</dbReference>
<dbReference type="InterPro" id="IPR036148">
    <property type="entry name" value="MmgE/PrpD_sf"/>
</dbReference>
<dbReference type="Pfam" id="PF19305">
    <property type="entry name" value="MmgE_PrpD_C"/>
    <property type="match status" value="1"/>
</dbReference>
<dbReference type="RefSeq" id="WP_188407730.1">
    <property type="nucleotide sequence ID" value="NZ_BMCP01000001.1"/>
</dbReference>
<keyword evidence="5" id="KW-1185">Reference proteome</keyword>
<dbReference type="PANTHER" id="PTHR16943:SF8">
    <property type="entry name" value="2-METHYLCITRATE DEHYDRATASE"/>
    <property type="match status" value="1"/>
</dbReference>
<evidence type="ECO:0000313" key="4">
    <source>
        <dbReference type="EMBL" id="GGE27682.1"/>
    </source>
</evidence>
<dbReference type="InterPro" id="IPR042188">
    <property type="entry name" value="MmgE/PrpD_sf_2"/>
</dbReference>
<dbReference type="InterPro" id="IPR005656">
    <property type="entry name" value="MmgE_PrpD"/>
</dbReference>
<protein>
    <recommendedName>
        <fullName evidence="6">MmgE/PrpD family protein</fullName>
    </recommendedName>
</protein>
<evidence type="ECO:0000313" key="5">
    <source>
        <dbReference type="Proteomes" id="UP000602745"/>
    </source>
</evidence>
<dbReference type="Proteomes" id="UP000602745">
    <property type="component" value="Unassembled WGS sequence"/>
</dbReference>
<dbReference type="InterPro" id="IPR042183">
    <property type="entry name" value="MmgE/PrpD_sf_1"/>
</dbReference>
<dbReference type="Pfam" id="PF03972">
    <property type="entry name" value="MmgE_PrpD_N"/>
    <property type="match status" value="1"/>
</dbReference>
<feature type="domain" description="MmgE/PrpD C-terminal" evidence="3">
    <location>
        <begin position="275"/>
        <end position="435"/>
    </location>
</feature>
<evidence type="ECO:0000256" key="1">
    <source>
        <dbReference type="ARBA" id="ARBA00006174"/>
    </source>
</evidence>
<dbReference type="EMBL" id="BMCP01000001">
    <property type="protein sequence ID" value="GGE27682.1"/>
    <property type="molecule type" value="Genomic_DNA"/>
</dbReference>
<sequence length="468" mass="48686">MNTTEAFVQHLISLRSEGLGAAATRAAGDLFLDGIAVGALGARQPGPRILAELAIDQGSDPRATLIGHGERTSPADAARINGAAMHVLDYEPMWNPANHALSTTLPAVLALAEAISRGHVSAPAVTGEAILMALAMGIETQGRLRLVSQQFEPAGLTFHPPGVVGPLGSAVACGMLLDLDPQQLLYALGIAASKSGTILANVGSMTKALHCGGAAAGGLEAALLAARGFTSDADPLAGPRGFLTAFFGPDHQPEFLTASLDELHIVEPGPAYKFYPSQYGTHFVITAALDARAKLPANARIARVRIIAPQMPYVDRAAPRTGLAGKFSFQYTAALGLLDGGATVDSFTNARRNAPDMVALLDATTIEVDPTREGRFDRMTLDVVVETEAGQTITGRCDGPPGIWGKPAAPDMLDTKARECLTSAFGAAHAHRILSSAREVASFMTNDLLALLDDLATATEPDTRHAAA</sequence>
<organism evidence="4 5">
    <name type="scientific">Agaricicola taiwanensis</name>
    <dbReference type="NCBI Taxonomy" id="591372"/>
    <lineage>
        <taxon>Bacteria</taxon>
        <taxon>Pseudomonadati</taxon>
        <taxon>Pseudomonadota</taxon>
        <taxon>Alphaproteobacteria</taxon>
        <taxon>Rhodobacterales</taxon>
        <taxon>Paracoccaceae</taxon>
        <taxon>Agaricicola</taxon>
    </lineage>
</organism>
<dbReference type="SUPFAM" id="SSF103378">
    <property type="entry name" value="2-methylcitrate dehydratase PrpD"/>
    <property type="match status" value="1"/>
</dbReference>
<accession>A0A8J2VDM4</accession>
<evidence type="ECO:0008006" key="6">
    <source>
        <dbReference type="Google" id="ProtNLM"/>
    </source>
</evidence>
<dbReference type="AlphaFoldDB" id="A0A8J2VDM4"/>
<feature type="domain" description="MmgE/PrpD N-terminal" evidence="2">
    <location>
        <begin position="7"/>
        <end position="250"/>
    </location>
</feature>
<comment type="similarity">
    <text evidence="1">Belongs to the PrpD family.</text>
</comment>
<evidence type="ECO:0000259" key="2">
    <source>
        <dbReference type="Pfam" id="PF03972"/>
    </source>
</evidence>
<dbReference type="InterPro" id="IPR045337">
    <property type="entry name" value="MmgE_PrpD_C"/>
</dbReference>
<proteinExistence type="inferred from homology"/>
<gene>
    <name evidence="4" type="ORF">GCM10007276_01080</name>
</gene>
<reference evidence="4" key="1">
    <citation type="journal article" date="2014" name="Int. J. Syst. Evol. Microbiol.">
        <title>Complete genome sequence of Corynebacterium casei LMG S-19264T (=DSM 44701T), isolated from a smear-ripened cheese.</title>
        <authorList>
            <consortium name="US DOE Joint Genome Institute (JGI-PGF)"/>
            <person name="Walter F."/>
            <person name="Albersmeier A."/>
            <person name="Kalinowski J."/>
            <person name="Ruckert C."/>
        </authorList>
    </citation>
    <scope>NUCLEOTIDE SEQUENCE</scope>
    <source>
        <strain evidence="4">CCM 7684</strain>
    </source>
</reference>
<evidence type="ECO:0000259" key="3">
    <source>
        <dbReference type="Pfam" id="PF19305"/>
    </source>
</evidence>
<comment type="caution">
    <text evidence="4">The sequence shown here is derived from an EMBL/GenBank/DDBJ whole genome shotgun (WGS) entry which is preliminary data.</text>
</comment>
<dbReference type="PANTHER" id="PTHR16943">
    <property type="entry name" value="2-METHYLCITRATE DEHYDRATASE-RELATED"/>
    <property type="match status" value="1"/>
</dbReference>
<name>A0A8J2VDM4_9RHOB</name>
<dbReference type="GO" id="GO:0016829">
    <property type="term" value="F:lyase activity"/>
    <property type="evidence" value="ECO:0007669"/>
    <property type="project" value="InterPro"/>
</dbReference>
<reference evidence="4" key="2">
    <citation type="submission" date="2020-09" db="EMBL/GenBank/DDBJ databases">
        <authorList>
            <person name="Sun Q."/>
            <person name="Sedlacek I."/>
        </authorList>
    </citation>
    <scope>NUCLEOTIDE SEQUENCE</scope>
    <source>
        <strain evidence="4">CCM 7684</strain>
    </source>
</reference>
<dbReference type="Gene3D" id="3.30.1330.120">
    <property type="entry name" value="2-methylcitrate dehydratase PrpD"/>
    <property type="match status" value="1"/>
</dbReference>
<dbReference type="Gene3D" id="1.10.4100.10">
    <property type="entry name" value="2-methylcitrate dehydratase PrpD"/>
    <property type="match status" value="1"/>
</dbReference>